<reference evidence="2" key="1">
    <citation type="journal article" date="2019" name="Sci. Rep.">
        <title>Draft genome of Tanacetum cinerariifolium, the natural source of mosquito coil.</title>
        <authorList>
            <person name="Yamashiro T."/>
            <person name="Shiraishi A."/>
            <person name="Satake H."/>
            <person name="Nakayama K."/>
        </authorList>
    </citation>
    <scope>NUCLEOTIDE SEQUENCE</scope>
</reference>
<comment type="caution">
    <text evidence="2">The sequence shown here is derived from an EMBL/GenBank/DDBJ whole genome shotgun (WGS) entry which is preliminary data.</text>
</comment>
<gene>
    <name evidence="2" type="ORF">Tci_047612</name>
</gene>
<name>A0A6L2MTN0_TANCI</name>
<sequence>MFCVVVVVSGSGSGSRSLLRNFWWRVLVVLYEEMVFGFFEIGEIRWDFWRRLRGEKVTVVVILAGDGGGGGGGDGGLGWGVKKREMLESDISITKELCGHLLLQPCCFNMVGYVFVDPLGYVHHRAEKTPYVASNEVYCLDRRSSEHKTELVLIHRSLSLRPSLDHSLPKFHGVTKKLDTPIVAANLHIAFVFEDRMTSLSLYSSASLESWWLCEKVQSKVAVKQARLKELLSSQEATSPMAVASTSDNITVTAKNHIVIESSSHVPIISSPSSVGALDPVKSLSSPTKHTLTPPTNTPSHHCRQTSLMPDTSHVTTGTFDTAELGGGGCFVFLFSNGEV</sequence>
<protein>
    <submittedName>
        <fullName evidence="2">Uncharacterized protein</fullName>
    </submittedName>
</protein>
<organism evidence="2">
    <name type="scientific">Tanacetum cinerariifolium</name>
    <name type="common">Dalmatian daisy</name>
    <name type="synonym">Chrysanthemum cinerariifolium</name>
    <dbReference type="NCBI Taxonomy" id="118510"/>
    <lineage>
        <taxon>Eukaryota</taxon>
        <taxon>Viridiplantae</taxon>
        <taxon>Streptophyta</taxon>
        <taxon>Embryophyta</taxon>
        <taxon>Tracheophyta</taxon>
        <taxon>Spermatophyta</taxon>
        <taxon>Magnoliopsida</taxon>
        <taxon>eudicotyledons</taxon>
        <taxon>Gunneridae</taxon>
        <taxon>Pentapetalae</taxon>
        <taxon>asterids</taxon>
        <taxon>campanulids</taxon>
        <taxon>Asterales</taxon>
        <taxon>Asteraceae</taxon>
        <taxon>Asteroideae</taxon>
        <taxon>Anthemideae</taxon>
        <taxon>Anthemidinae</taxon>
        <taxon>Tanacetum</taxon>
    </lineage>
</organism>
<accession>A0A6L2MTN0</accession>
<dbReference type="AlphaFoldDB" id="A0A6L2MTN0"/>
<proteinExistence type="predicted"/>
<feature type="region of interest" description="Disordered" evidence="1">
    <location>
        <begin position="284"/>
        <end position="308"/>
    </location>
</feature>
<evidence type="ECO:0000313" key="2">
    <source>
        <dbReference type="EMBL" id="GEU75634.1"/>
    </source>
</evidence>
<evidence type="ECO:0000256" key="1">
    <source>
        <dbReference type="SAM" id="MobiDB-lite"/>
    </source>
</evidence>
<dbReference type="EMBL" id="BKCJ010007121">
    <property type="protein sequence ID" value="GEU75634.1"/>
    <property type="molecule type" value="Genomic_DNA"/>
</dbReference>